<dbReference type="PROSITE" id="PS50157">
    <property type="entry name" value="ZINC_FINGER_C2H2_2"/>
    <property type="match status" value="9"/>
</dbReference>
<dbReference type="PANTHER" id="PTHR24409">
    <property type="entry name" value="ZINC FINGER PROTEIN 142"/>
    <property type="match status" value="1"/>
</dbReference>
<comment type="subcellular location">
    <subcellularLocation>
        <location evidence="1">Nucleus</location>
    </subcellularLocation>
</comment>
<feature type="compositionally biased region" description="Polar residues" evidence="12">
    <location>
        <begin position="463"/>
        <end position="473"/>
    </location>
</feature>
<dbReference type="Pfam" id="PF13894">
    <property type="entry name" value="zf-C2H2_4"/>
    <property type="match status" value="1"/>
</dbReference>
<proteinExistence type="inferred from homology"/>
<feature type="compositionally biased region" description="Basic residues" evidence="12">
    <location>
        <begin position="342"/>
        <end position="351"/>
    </location>
</feature>
<feature type="region of interest" description="Disordered" evidence="12">
    <location>
        <begin position="109"/>
        <end position="144"/>
    </location>
</feature>
<feature type="domain" description="C2H2-type" evidence="13">
    <location>
        <begin position="242"/>
        <end position="269"/>
    </location>
</feature>
<evidence type="ECO:0000256" key="3">
    <source>
        <dbReference type="ARBA" id="ARBA00022723"/>
    </source>
</evidence>
<evidence type="ECO:0000256" key="9">
    <source>
        <dbReference type="ARBA" id="ARBA00023163"/>
    </source>
</evidence>
<dbReference type="Pfam" id="PF01352">
    <property type="entry name" value="KRAB"/>
    <property type="match status" value="1"/>
</dbReference>
<evidence type="ECO:0000259" key="13">
    <source>
        <dbReference type="PROSITE" id="PS50157"/>
    </source>
</evidence>
<feature type="compositionally biased region" description="Basic and acidic residues" evidence="12">
    <location>
        <begin position="121"/>
        <end position="136"/>
    </location>
</feature>
<dbReference type="FunFam" id="3.30.160.60:FF:000624">
    <property type="entry name" value="zinc finger protein 697"/>
    <property type="match status" value="1"/>
</dbReference>
<evidence type="ECO:0000256" key="12">
    <source>
        <dbReference type="SAM" id="MobiDB-lite"/>
    </source>
</evidence>
<evidence type="ECO:0000256" key="8">
    <source>
        <dbReference type="ARBA" id="ARBA00023125"/>
    </source>
</evidence>
<feature type="domain" description="C2H2-type" evidence="13">
    <location>
        <begin position="214"/>
        <end position="241"/>
    </location>
</feature>
<dbReference type="GO" id="GO:0000981">
    <property type="term" value="F:DNA-binding transcription factor activity, RNA polymerase II-specific"/>
    <property type="evidence" value="ECO:0007669"/>
    <property type="project" value="TreeGrafter"/>
</dbReference>
<keyword evidence="4" id="KW-0677">Repeat</keyword>
<dbReference type="GO" id="GO:0008270">
    <property type="term" value="F:zinc ion binding"/>
    <property type="evidence" value="ECO:0007669"/>
    <property type="project" value="UniProtKB-KW"/>
</dbReference>
<feature type="domain" description="C2H2-type" evidence="13">
    <location>
        <begin position="186"/>
        <end position="213"/>
    </location>
</feature>
<feature type="domain" description="C2H2-type" evidence="13">
    <location>
        <begin position="298"/>
        <end position="325"/>
    </location>
</feature>
<dbReference type="GO" id="GO:0005634">
    <property type="term" value="C:nucleus"/>
    <property type="evidence" value="ECO:0007669"/>
    <property type="project" value="UniProtKB-SubCell"/>
</dbReference>
<protein>
    <submittedName>
        <fullName evidence="15">Uncharacterized protein</fullName>
    </submittedName>
</protein>
<evidence type="ECO:0000313" key="15">
    <source>
        <dbReference type="Ensembl" id="ENSCCNP00000008337.1"/>
    </source>
</evidence>
<evidence type="ECO:0000256" key="6">
    <source>
        <dbReference type="ARBA" id="ARBA00022833"/>
    </source>
</evidence>
<evidence type="ECO:0000256" key="2">
    <source>
        <dbReference type="ARBA" id="ARBA00006991"/>
    </source>
</evidence>
<dbReference type="Ensembl" id="ENSCCNT00000011003.1">
    <property type="protein sequence ID" value="ENSCCNP00000008337.1"/>
    <property type="gene ID" value="ENSCCNG00000008846.1"/>
</dbReference>
<keyword evidence="8" id="KW-0238">DNA-binding</keyword>
<evidence type="ECO:0000256" key="10">
    <source>
        <dbReference type="ARBA" id="ARBA00023242"/>
    </source>
</evidence>
<feature type="domain" description="C2H2-type" evidence="13">
    <location>
        <begin position="270"/>
        <end position="297"/>
    </location>
</feature>
<dbReference type="CDD" id="cd07765">
    <property type="entry name" value="KRAB_A-box"/>
    <property type="match status" value="1"/>
</dbReference>
<dbReference type="SMART" id="SM00355">
    <property type="entry name" value="ZnF_C2H2"/>
    <property type="match status" value="9"/>
</dbReference>
<dbReference type="AlphaFoldDB" id="A0A8C0WAV4"/>
<dbReference type="GO" id="GO:0000977">
    <property type="term" value="F:RNA polymerase II transcription regulatory region sequence-specific DNA binding"/>
    <property type="evidence" value="ECO:0007669"/>
    <property type="project" value="TreeGrafter"/>
</dbReference>
<dbReference type="FunFam" id="3.30.160.60:FF:000184">
    <property type="entry name" value="Zinc finger protein 333"/>
    <property type="match status" value="1"/>
</dbReference>
<keyword evidence="5 11" id="KW-0863">Zinc-finger</keyword>
<keyword evidence="10" id="KW-0539">Nucleus</keyword>
<comment type="similarity">
    <text evidence="2">Belongs to the krueppel C2H2-type zinc-finger protein family.</text>
</comment>
<dbReference type="FunFam" id="3.30.160.60:FF:000185">
    <property type="entry name" value="zinc finger protein 319"/>
    <property type="match status" value="1"/>
</dbReference>
<dbReference type="Pfam" id="PF00096">
    <property type="entry name" value="zf-C2H2"/>
    <property type="match status" value="5"/>
</dbReference>
<dbReference type="SMART" id="SM00349">
    <property type="entry name" value="KRAB"/>
    <property type="match status" value="1"/>
</dbReference>
<dbReference type="FunFam" id="3.30.160.60:FF:000193">
    <property type="entry name" value="Zinc finger protein 300"/>
    <property type="match status" value="3"/>
</dbReference>
<dbReference type="InterPro" id="IPR036236">
    <property type="entry name" value="Znf_C2H2_sf"/>
</dbReference>
<dbReference type="SUPFAM" id="SSF109640">
    <property type="entry name" value="KRAB domain (Kruppel-associated box)"/>
    <property type="match status" value="1"/>
</dbReference>
<reference evidence="15" key="1">
    <citation type="submission" date="2023-09" db="UniProtKB">
        <authorList>
            <consortium name="Ensembl"/>
        </authorList>
    </citation>
    <scope>IDENTIFICATION</scope>
</reference>
<evidence type="ECO:0000256" key="4">
    <source>
        <dbReference type="ARBA" id="ARBA00022737"/>
    </source>
</evidence>
<dbReference type="Gene3D" id="6.10.140.140">
    <property type="match status" value="1"/>
</dbReference>
<feature type="domain" description="KRAB" evidence="14">
    <location>
        <begin position="22"/>
        <end position="108"/>
    </location>
</feature>
<dbReference type="FunFam" id="3.30.160.60:FF:001498">
    <property type="entry name" value="Zinc finger protein 404"/>
    <property type="match status" value="1"/>
</dbReference>
<dbReference type="InterPro" id="IPR013087">
    <property type="entry name" value="Znf_C2H2_type"/>
</dbReference>
<evidence type="ECO:0000256" key="1">
    <source>
        <dbReference type="ARBA" id="ARBA00004123"/>
    </source>
</evidence>
<feature type="compositionally biased region" description="Basic residues" evidence="12">
    <location>
        <begin position="109"/>
        <end position="120"/>
    </location>
</feature>
<feature type="domain" description="C2H2-type" evidence="13">
    <location>
        <begin position="439"/>
        <end position="466"/>
    </location>
</feature>
<feature type="domain" description="C2H2-type" evidence="13">
    <location>
        <begin position="326"/>
        <end position="353"/>
    </location>
</feature>
<dbReference type="SUPFAM" id="SSF57667">
    <property type="entry name" value="beta-beta-alpha zinc fingers"/>
    <property type="match status" value="6"/>
</dbReference>
<dbReference type="FunFam" id="3.30.160.60:FF:000156">
    <property type="entry name" value="Zinc finger protein 568"/>
    <property type="match status" value="1"/>
</dbReference>
<name>A0A8C0WAV4_CASCN</name>
<sequence length="485" mass="53656">MSSPHACHHPTAHTCGLLQDSVVFEDVVVDFTAREWALLTQAQRKLYRDVMLENFRNLASIGEAQTNTAISHQGLFGEKLSNKQKIARFTRNDTWASLLGENWEVHSIKDKHKKQRRHLSSRGEEPRWGAQADRRGGALPGTLDAKLSQAPPDAGRRYECGECGGLFTHSSSLHRHRRIHTGHKPHQCAQCGKAFSRPSYLRMHTGTHSGEKPHACAVCGKTFLRAYSVSEHARIHTGEKPYACAQCGKPFSCPKSFRAHVLTHRGGKPYACAQCGKAYSCPKSFRVHAALHSGARPYACAQCGKAYGWLASFQRHVRRHSGEKPYACATCGKAFAWPSSLHKHARTHAPRRPTQGNCGRQPAAGPPSSNCADAAAAEKRDPYECPLCGKTFQYPYSLAQHEKLHTAEKTSESTQCRVASGELSGFTQHVRTQPKDTLYKCKECEKAFIYPSTFQRHMITHTGGNLPSVSSVGKPSAGPHPYRNM</sequence>
<evidence type="ECO:0000259" key="14">
    <source>
        <dbReference type="PROSITE" id="PS50805"/>
    </source>
</evidence>
<keyword evidence="3" id="KW-0479">Metal-binding</keyword>
<dbReference type="FunFam" id="3.30.160.60:FF:000017">
    <property type="entry name" value="zinc finger protein 62 homolog"/>
    <property type="match status" value="1"/>
</dbReference>
<accession>A0A8C0WAV4</accession>
<dbReference type="PROSITE" id="PS00028">
    <property type="entry name" value="ZINC_FINGER_C2H2_1"/>
    <property type="match status" value="9"/>
</dbReference>
<organism evidence="15">
    <name type="scientific">Castor canadensis</name>
    <name type="common">American beaver</name>
    <dbReference type="NCBI Taxonomy" id="51338"/>
    <lineage>
        <taxon>Eukaryota</taxon>
        <taxon>Metazoa</taxon>
        <taxon>Chordata</taxon>
        <taxon>Craniata</taxon>
        <taxon>Vertebrata</taxon>
        <taxon>Euteleostomi</taxon>
        <taxon>Mammalia</taxon>
        <taxon>Eutheria</taxon>
        <taxon>Euarchontoglires</taxon>
        <taxon>Glires</taxon>
        <taxon>Rodentia</taxon>
        <taxon>Castorimorpha</taxon>
        <taxon>Castoridae</taxon>
        <taxon>Castor</taxon>
    </lineage>
</organism>
<keyword evidence="7" id="KW-0805">Transcription regulation</keyword>
<keyword evidence="6" id="KW-0862">Zinc</keyword>
<dbReference type="PROSITE" id="PS50805">
    <property type="entry name" value="KRAB"/>
    <property type="match status" value="1"/>
</dbReference>
<feature type="domain" description="C2H2-type" evidence="13">
    <location>
        <begin position="383"/>
        <end position="410"/>
    </location>
</feature>
<dbReference type="InterPro" id="IPR036051">
    <property type="entry name" value="KRAB_dom_sf"/>
</dbReference>
<evidence type="ECO:0000256" key="11">
    <source>
        <dbReference type="PROSITE-ProRule" id="PRU00042"/>
    </source>
</evidence>
<feature type="region of interest" description="Disordered" evidence="12">
    <location>
        <begin position="342"/>
        <end position="373"/>
    </location>
</feature>
<feature type="domain" description="C2H2-type" evidence="13">
    <location>
        <begin position="158"/>
        <end position="185"/>
    </location>
</feature>
<dbReference type="InterPro" id="IPR001909">
    <property type="entry name" value="KRAB"/>
</dbReference>
<evidence type="ECO:0000256" key="5">
    <source>
        <dbReference type="ARBA" id="ARBA00022771"/>
    </source>
</evidence>
<dbReference type="Gene3D" id="3.30.160.60">
    <property type="entry name" value="Classic Zinc Finger"/>
    <property type="match status" value="9"/>
</dbReference>
<evidence type="ECO:0000256" key="7">
    <source>
        <dbReference type="ARBA" id="ARBA00023015"/>
    </source>
</evidence>
<feature type="region of interest" description="Disordered" evidence="12">
    <location>
        <begin position="463"/>
        <end position="485"/>
    </location>
</feature>
<keyword evidence="9" id="KW-0804">Transcription</keyword>
<dbReference type="PANTHER" id="PTHR24409:SF295">
    <property type="entry name" value="AZ2-RELATED"/>
    <property type="match status" value="1"/>
</dbReference>